<dbReference type="RefSeq" id="WP_099910979.1">
    <property type="nucleotide sequence ID" value="NZ_AWWI01000066.1"/>
</dbReference>
<feature type="region of interest" description="Disordered" evidence="1">
    <location>
        <begin position="427"/>
        <end position="446"/>
    </location>
</feature>
<keyword evidence="5" id="KW-1185">Reference proteome</keyword>
<evidence type="ECO:0000313" key="4">
    <source>
        <dbReference type="EMBL" id="PIL20209.1"/>
    </source>
</evidence>
<organism evidence="4 5">
    <name type="scientific">Puniceibacterium antarcticum</name>
    <dbReference type="NCBI Taxonomy" id="1206336"/>
    <lineage>
        <taxon>Bacteria</taxon>
        <taxon>Pseudomonadati</taxon>
        <taxon>Pseudomonadota</taxon>
        <taxon>Alphaproteobacteria</taxon>
        <taxon>Rhodobacterales</taxon>
        <taxon>Paracoccaceae</taxon>
        <taxon>Puniceibacterium</taxon>
    </lineage>
</organism>
<feature type="domain" description="Phage-Barnase-EndoU-ColicinE5/D-RelE like nuclease 2" evidence="3">
    <location>
        <begin position="828"/>
        <end position="963"/>
    </location>
</feature>
<dbReference type="Pfam" id="PF06074">
    <property type="entry name" value="Portal_Mu"/>
    <property type="match status" value="1"/>
</dbReference>
<evidence type="ECO:0000259" key="2">
    <source>
        <dbReference type="Pfam" id="PF04233"/>
    </source>
</evidence>
<dbReference type="Pfam" id="PF04233">
    <property type="entry name" value="Phage_Mu_F"/>
    <property type="match status" value="1"/>
</dbReference>
<protein>
    <recommendedName>
        <fullName evidence="6">Phage head morphogenesis domain-containing protein</fullName>
    </recommendedName>
</protein>
<dbReference type="EMBL" id="AWWI01000066">
    <property type="protein sequence ID" value="PIL20209.1"/>
    <property type="molecule type" value="Genomic_DNA"/>
</dbReference>
<evidence type="ECO:0000313" key="5">
    <source>
        <dbReference type="Proteomes" id="UP000231259"/>
    </source>
</evidence>
<dbReference type="InterPro" id="IPR006528">
    <property type="entry name" value="Phage_head_morphogenesis_dom"/>
</dbReference>
<reference evidence="4 5" key="1">
    <citation type="submission" date="2013-09" db="EMBL/GenBank/DDBJ databases">
        <title>Genome sequencing of Phaeobacter antarcticus sp. nov. SM1211.</title>
        <authorList>
            <person name="Zhang X.-Y."/>
            <person name="Liu C."/>
            <person name="Chen X.-L."/>
            <person name="Xie B.-B."/>
            <person name="Qin Q.-L."/>
            <person name="Rong J.-C."/>
            <person name="Zhang Y.-Z."/>
        </authorList>
    </citation>
    <scope>NUCLEOTIDE SEQUENCE [LARGE SCALE GENOMIC DNA]</scope>
    <source>
        <strain evidence="4 5">SM1211</strain>
    </source>
</reference>
<evidence type="ECO:0008006" key="6">
    <source>
        <dbReference type="Google" id="ProtNLM"/>
    </source>
</evidence>
<dbReference type="Pfam" id="PF18810">
    <property type="entry name" value="PBECR2"/>
    <property type="match status" value="1"/>
</dbReference>
<sequence length="967" mass="108077">MKVTNDKLGKSKRKNLSAQSGTLVATARNDITIPYFSTVLQPLDDTLLQRGGGKGLKLYDEIERDTHAFAMLQKRKKTLLAREWEVNPASDAPRDVEAAEVVRDCLKALPFDRICEDLLDATLKGFAICEVVWGREGNRIMPIDVVAHDQRRFVFGHDWRPRLLTHTNVMLGEELPDRKFIVHRHGVKGNNPYGLGLGTRLFWPVFFKRENIAFWLYFLEKFAGPTAIAYSPYTNDPAEQRRMINTLNDIRTASSVVMPLGSDVKFLEAARSGSVSYQEFLTYWDKQISICVTGETLTTDIGTSGSKAASQTHADMLENLVDSDGDLLSDSLREQLLTWIVDYNVPGAAVPSVWRTRTENETEAATTRKAKAEAAMAGDAALAKIVATASRLEQDDDAREYITSFGLTDGLSDGTIDRLVASRFKVSAPSETSADPAPQFADPSDPLKKKDLTHVCLADENGPVAQITNQLMALSQGHFTRRLKAIRTAVDIADPAQAMRNLLALAARWTPDAQARLLGQAMELAAWEGREAVFQDADAAGFATEVSAQPFLEQIDFLRQKRIAPSKTWTDTLRGDHDRKFVVAGATDLALVEDFKNAVARAIDTWDEKAFAKDFDAIVEKHGWSYNGGRDWRIRTIFATNIATSHMAGRLRQMRDPDVIRLRPYWQYRHGENGTPLNPRPQHLAWDGRILMHDDVWWETHFPPNDWACSCGVRTLSKGDLKRLGKDGPDRSPEIIMEPILDKVTGLPSEKPKGVGYGWDYQPGDKWERGLVPSALIEEAGGLSLTHPKLAVEIDTPQPLADLLASPIPFTSKPMKEGLSEEDYVRGFLQPFGADIGRAVLFEDKAGGRIPISDALFRNARGDWKVGKRERATLTPLLAEAIMDPDEIWLGVARRPDKVDRDQEELIVDRRYIRTDGASGLLIVYQIGQWFWDAITAFNPTKKNGNPDLLALDKRRSGKLLWKRPKD</sequence>
<proteinExistence type="predicted"/>
<name>A0A2G8RF94_9RHOB</name>
<comment type="caution">
    <text evidence="4">The sequence shown here is derived from an EMBL/GenBank/DDBJ whole genome shotgun (WGS) entry which is preliminary data.</text>
</comment>
<accession>A0A2G8RF94</accession>
<gene>
    <name evidence="4" type="ORF">P775_11105</name>
</gene>
<dbReference type="OrthoDB" id="9813502at2"/>
<dbReference type="Proteomes" id="UP000231259">
    <property type="component" value="Unassembled WGS sequence"/>
</dbReference>
<evidence type="ECO:0000256" key="1">
    <source>
        <dbReference type="SAM" id="MobiDB-lite"/>
    </source>
</evidence>
<evidence type="ECO:0000259" key="3">
    <source>
        <dbReference type="Pfam" id="PF18810"/>
    </source>
</evidence>
<feature type="domain" description="Phage head morphogenesis" evidence="2">
    <location>
        <begin position="633"/>
        <end position="713"/>
    </location>
</feature>
<dbReference type="AlphaFoldDB" id="A0A2G8RF94"/>
<dbReference type="InterPro" id="IPR041110">
    <property type="entry name" value="PBECR2"/>
</dbReference>
<dbReference type="InterPro" id="IPR009279">
    <property type="entry name" value="Portal_Mu"/>
</dbReference>